<geneLocation type="mitochondrion" evidence="3"/>
<dbReference type="AlphaFoldDB" id="A0A342Y126"/>
<evidence type="ECO:0000313" key="3">
    <source>
        <dbReference type="EMBL" id="AOR08478.1"/>
    </source>
</evidence>
<dbReference type="CTD" id="67122143"/>
<protein>
    <submittedName>
        <fullName evidence="3">NADH dehydrogenase subunit 6</fullName>
    </submittedName>
</protein>
<feature type="chain" id="PRO_5016789684" evidence="2">
    <location>
        <begin position="16"/>
        <end position="143"/>
    </location>
</feature>
<feature type="transmembrane region" description="Helical" evidence="1">
    <location>
        <begin position="76"/>
        <end position="94"/>
    </location>
</feature>
<evidence type="ECO:0000256" key="1">
    <source>
        <dbReference type="SAM" id="Phobius"/>
    </source>
</evidence>
<feature type="signal peptide" evidence="2">
    <location>
        <begin position="1"/>
        <end position="15"/>
    </location>
</feature>
<keyword evidence="3" id="KW-0496">Mitochondrion</keyword>
<keyword evidence="1" id="KW-0812">Transmembrane</keyword>
<keyword evidence="1" id="KW-1133">Transmembrane helix</keyword>
<sequence>MGMMTMGLMMTLVLSKPSPLGFSFSLLMLSVWVSVNSMMQTGVLFSTSAIVLSFSTGMMILFCYCASMVNFETKNFSMVWMLLAMPLLSLLAIAEKEVEMTNEALSVMEYQTQFLTMAIMVVILSMVSINKSMFNPMKSSMSI</sequence>
<accession>A0A342Y126</accession>
<feature type="transmembrane region" description="Helical" evidence="1">
    <location>
        <begin position="114"/>
        <end position="134"/>
    </location>
</feature>
<dbReference type="EMBL" id="KX452726">
    <property type="protein sequence ID" value="AOR08478.1"/>
    <property type="molecule type" value="Genomic_DNA"/>
</dbReference>
<feature type="transmembrane region" description="Helical" evidence="1">
    <location>
        <begin position="43"/>
        <end position="64"/>
    </location>
</feature>
<keyword evidence="1" id="KW-0472">Membrane</keyword>
<proteinExistence type="predicted"/>
<evidence type="ECO:0000256" key="2">
    <source>
        <dbReference type="SAM" id="SignalP"/>
    </source>
</evidence>
<dbReference type="GeneID" id="29289576"/>
<keyword evidence="2" id="KW-0732">Signal</keyword>
<name>A0A342Y126_9ACAR</name>
<gene>
    <name evidence="3" type="primary">NAD6</name>
</gene>
<reference evidence="3" key="1">
    <citation type="journal article" date="2016" name="Mitochondrial DNA Part B Resour">
        <title>The complete mitochondrial genome of Histiostoma blomquisti (Acari: Histiostomatidae).</title>
        <authorList>
            <person name="Lee C.-C."/>
            <person name="Wang J."/>
        </authorList>
    </citation>
    <scope>NUCLEOTIDE SEQUENCE</scope>
</reference>
<dbReference type="RefSeq" id="YP_009306846.1">
    <property type="nucleotide sequence ID" value="NC_031377.1"/>
</dbReference>
<organism evidence="3">
    <name type="scientific">Histiostoma blomquisti</name>
    <dbReference type="NCBI Taxonomy" id="1902798"/>
    <lineage>
        <taxon>Eukaryota</taxon>
        <taxon>Metazoa</taxon>
        <taxon>Ecdysozoa</taxon>
        <taxon>Arthropoda</taxon>
        <taxon>Chelicerata</taxon>
        <taxon>Arachnida</taxon>
        <taxon>Acari</taxon>
        <taxon>Acariformes</taxon>
        <taxon>Sarcoptiformes</taxon>
        <taxon>Astigmata</taxon>
        <taxon>Histiostomatoidea</taxon>
        <taxon>Histiostomatidae</taxon>
        <taxon>Histiostoma</taxon>
    </lineage>
</organism>